<reference evidence="2 3" key="1">
    <citation type="journal article" date="2021" name="Nat. Commun.">
        <title>Genetic determinants of endophytism in the Arabidopsis root mycobiome.</title>
        <authorList>
            <person name="Mesny F."/>
            <person name="Miyauchi S."/>
            <person name="Thiergart T."/>
            <person name="Pickel B."/>
            <person name="Atanasova L."/>
            <person name="Karlsson M."/>
            <person name="Huettel B."/>
            <person name="Barry K.W."/>
            <person name="Haridas S."/>
            <person name="Chen C."/>
            <person name="Bauer D."/>
            <person name="Andreopoulos W."/>
            <person name="Pangilinan J."/>
            <person name="LaButti K."/>
            <person name="Riley R."/>
            <person name="Lipzen A."/>
            <person name="Clum A."/>
            <person name="Drula E."/>
            <person name="Henrissat B."/>
            <person name="Kohler A."/>
            <person name="Grigoriev I.V."/>
            <person name="Martin F.M."/>
            <person name="Hacquard S."/>
        </authorList>
    </citation>
    <scope>NUCLEOTIDE SEQUENCE [LARGE SCALE GENOMIC DNA]</scope>
    <source>
        <strain evidence="2 3">MPI-CAGE-CH-0241</strain>
    </source>
</reference>
<dbReference type="SUPFAM" id="SSF57903">
    <property type="entry name" value="FYVE/PHD zinc finger"/>
    <property type="match status" value="1"/>
</dbReference>
<evidence type="ECO:0000313" key="3">
    <source>
        <dbReference type="Proteomes" id="UP000777438"/>
    </source>
</evidence>
<keyword evidence="3" id="KW-1185">Reference proteome</keyword>
<organism evidence="2 3">
    <name type="scientific">Thelonectria olida</name>
    <dbReference type="NCBI Taxonomy" id="1576542"/>
    <lineage>
        <taxon>Eukaryota</taxon>
        <taxon>Fungi</taxon>
        <taxon>Dikarya</taxon>
        <taxon>Ascomycota</taxon>
        <taxon>Pezizomycotina</taxon>
        <taxon>Sordariomycetes</taxon>
        <taxon>Hypocreomycetidae</taxon>
        <taxon>Hypocreales</taxon>
        <taxon>Nectriaceae</taxon>
        <taxon>Thelonectria</taxon>
    </lineage>
</organism>
<accession>A0A9P8VZV8</accession>
<name>A0A9P8VZV8_9HYPO</name>
<sequence length="297" mass="33170">MDHSLGQLDCQADLSWYSVPTPMDALTSDWDTFLSGHALSSIPFDLNLIESNTLLPLVNQQDIWPQQEYVPPKSLMNSITVAADAAPCTPNKHDLRGPIAISRPADQRDVQPALREHTPESAEAITPRLEVGTPIEDKPLSPNPGGTRLPSTGCNRPELIQSRSRTSRKGRKEALGIQPVGGRACIQRSSGPKSRGGLLEHDLSTVTTRPQYNRDAAVEIGKMRCLCSKMGFNIKDDYMIQCDKCKKLHYSSCIQPTQHRHSNGICKVCANRLTILATELHRRRRSNRKQRLYLREM</sequence>
<dbReference type="Proteomes" id="UP000777438">
    <property type="component" value="Unassembled WGS sequence"/>
</dbReference>
<dbReference type="Gene3D" id="3.30.40.10">
    <property type="entry name" value="Zinc/RING finger domain, C3HC4 (zinc finger)"/>
    <property type="match status" value="1"/>
</dbReference>
<evidence type="ECO:0000313" key="2">
    <source>
        <dbReference type="EMBL" id="KAH6881138.1"/>
    </source>
</evidence>
<dbReference type="EMBL" id="JAGPYM010000024">
    <property type="protein sequence ID" value="KAH6881138.1"/>
    <property type="molecule type" value="Genomic_DNA"/>
</dbReference>
<feature type="region of interest" description="Disordered" evidence="1">
    <location>
        <begin position="130"/>
        <end position="199"/>
    </location>
</feature>
<gene>
    <name evidence="2" type="ORF">B0T10DRAFT_141182</name>
</gene>
<dbReference type="InterPro" id="IPR013083">
    <property type="entry name" value="Znf_RING/FYVE/PHD"/>
</dbReference>
<protein>
    <submittedName>
        <fullName evidence="2">Uncharacterized protein</fullName>
    </submittedName>
</protein>
<proteinExistence type="predicted"/>
<evidence type="ECO:0000256" key="1">
    <source>
        <dbReference type="SAM" id="MobiDB-lite"/>
    </source>
</evidence>
<comment type="caution">
    <text evidence="2">The sequence shown here is derived from an EMBL/GenBank/DDBJ whole genome shotgun (WGS) entry which is preliminary data.</text>
</comment>
<dbReference type="InterPro" id="IPR011011">
    <property type="entry name" value="Znf_FYVE_PHD"/>
</dbReference>
<dbReference type="AlphaFoldDB" id="A0A9P8VZV8"/>